<evidence type="ECO:0000256" key="9">
    <source>
        <dbReference type="SAM" id="Phobius"/>
    </source>
</evidence>
<keyword evidence="11" id="KW-1185">Reference proteome</keyword>
<accession>E4WTR8</accession>
<dbReference type="GO" id="GO:0005637">
    <property type="term" value="C:nuclear inner membrane"/>
    <property type="evidence" value="ECO:0007669"/>
    <property type="project" value="UniProtKB-SubCell"/>
</dbReference>
<proteinExistence type="inferred from homology"/>
<feature type="transmembrane region" description="Helical" evidence="9">
    <location>
        <begin position="117"/>
        <end position="142"/>
    </location>
</feature>
<dbReference type="InterPro" id="IPR033580">
    <property type="entry name" value="Nurim-like"/>
</dbReference>
<organism evidence="10">
    <name type="scientific">Oikopleura dioica</name>
    <name type="common">Tunicate</name>
    <dbReference type="NCBI Taxonomy" id="34765"/>
    <lineage>
        <taxon>Eukaryota</taxon>
        <taxon>Metazoa</taxon>
        <taxon>Chordata</taxon>
        <taxon>Tunicata</taxon>
        <taxon>Appendicularia</taxon>
        <taxon>Copelata</taxon>
        <taxon>Oikopleuridae</taxon>
        <taxon>Oikopleura</taxon>
    </lineage>
</organism>
<dbReference type="PANTHER" id="PTHR31040">
    <property type="entry name" value="NURIM"/>
    <property type="match status" value="1"/>
</dbReference>
<dbReference type="AlphaFoldDB" id="E4WTR8"/>
<sequence length="263" mass="30397">MIRLLSVPVALASYLYGLWSIFAFTVFLLNGQNYLPVLSAIFPYAIDDDISSAGSMTDKTINNTVFFGLWAFFHSLCARPSFKKIFNLPKEVERPFYCLQSGFFLHQALKNWQSMPALIFVAPQILKIFMMGWYAFGVFWLLTSTFAIDHFELFGLRQGLGMGKFLRFVPDGFVTIFHYRLVRHPIMTGFFIMLFSIVEFTAGRVFLSLFVSSYIMFAIKYLEEPNLLAEIGETYEKYMKTTPAFIPFLCPFSSKVEKKERQN</sequence>
<feature type="transmembrane region" description="Helical" evidence="9">
    <location>
        <begin position="7"/>
        <end position="29"/>
    </location>
</feature>
<comment type="similarity">
    <text evidence="2">Belongs to the nurim family.</text>
</comment>
<feature type="transmembrane region" description="Helical" evidence="9">
    <location>
        <begin position="190"/>
        <end position="217"/>
    </location>
</feature>
<dbReference type="Proteomes" id="UP000001307">
    <property type="component" value="Unassembled WGS sequence"/>
</dbReference>
<dbReference type="PANTHER" id="PTHR31040:SF1">
    <property type="entry name" value="NURIM"/>
    <property type="match status" value="1"/>
</dbReference>
<evidence type="ECO:0000256" key="3">
    <source>
        <dbReference type="ARBA" id="ARBA00013379"/>
    </source>
</evidence>
<dbReference type="OrthoDB" id="10050858at2759"/>
<evidence type="ECO:0000256" key="8">
    <source>
        <dbReference type="ARBA" id="ARBA00032957"/>
    </source>
</evidence>
<keyword evidence="5 9" id="KW-1133">Transmembrane helix</keyword>
<keyword evidence="4 9" id="KW-0812">Transmembrane</keyword>
<reference evidence="10" key="1">
    <citation type="journal article" date="2010" name="Science">
        <title>Plasticity of animal genome architecture unmasked by rapid evolution of a pelagic tunicate.</title>
        <authorList>
            <person name="Denoeud F."/>
            <person name="Henriet S."/>
            <person name="Mungpakdee S."/>
            <person name="Aury J.M."/>
            <person name="Da Silva C."/>
            <person name="Brinkmann H."/>
            <person name="Mikhaleva J."/>
            <person name="Olsen L.C."/>
            <person name="Jubin C."/>
            <person name="Canestro C."/>
            <person name="Bouquet J.M."/>
            <person name="Danks G."/>
            <person name="Poulain J."/>
            <person name="Campsteijn C."/>
            <person name="Adamski M."/>
            <person name="Cross I."/>
            <person name="Yadetie F."/>
            <person name="Muffato M."/>
            <person name="Louis A."/>
            <person name="Butcher S."/>
            <person name="Tsagkogeorga G."/>
            <person name="Konrad A."/>
            <person name="Singh S."/>
            <person name="Jensen M.F."/>
            <person name="Cong E.H."/>
            <person name="Eikeseth-Otteraa H."/>
            <person name="Noel B."/>
            <person name="Anthouard V."/>
            <person name="Porcel B.M."/>
            <person name="Kachouri-Lafond R."/>
            <person name="Nishino A."/>
            <person name="Ugolini M."/>
            <person name="Chourrout P."/>
            <person name="Nishida H."/>
            <person name="Aasland R."/>
            <person name="Huzurbazar S."/>
            <person name="Westhof E."/>
            <person name="Delsuc F."/>
            <person name="Lehrach H."/>
            <person name="Reinhardt R."/>
            <person name="Weissenbach J."/>
            <person name="Roy S.W."/>
            <person name="Artiguenave F."/>
            <person name="Postlethwait J.H."/>
            <person name="Manak J.R."/>
            <person name="Thompson E.M."/>
            <person name="Jaillon O."/>
            <person name="Du Pasquier L."/>
            <person name="Boudinot P."/>
            <person name="Liberles D.A."/>
            <person name="Volff J.N."/>
            <person name="Philippe H."/>
            <person name="Lenhard B."/>
            <person name="Roest Crollius H."/>
            <person name="Wincker P."/>
            <person name="Chourrout D."/>
        </authorList>
    </citation>
    <scope>NUCLEOTIDE SEQUENCE [LARGE SCALE GENOMIC DNA]</scope>
</reference>
<protein>
    <recommendedName>
        <fullName evidence="3">Nurim</fullName>
    </recommendedName>
    <alternativeName>
        <fullName evidence="8">Nuclear envelope membrane protein</fullName>
    </alternativeName>
    <alternativeName>
        <fullName evidence="7">Nuclear rim protein</fullName>
    </alternativeName>
</protein>
<evidence type="ECO:0000256" key="6">
    <source>
        <dbReference type="ARBA" id="ARBA00023136"/>
    </source>
</evidence>
<evidence type="ECO:0000256" key="2">
    <source>
        <dbReference type="ARBA" id="ARBA00010631"/>
    </source>
</evidence>
<dbReference type="EMBL" id="FN653016">
    <property type="protein sequence ID" value="CBY07019.1"/>
    <property type="molecule type" value="Genomic_DNA"/>
</dbReference>
<name>E4WTR8_OIKDI</name>
<dbReference type="InParanoid" id="E4WTR8"/>
<evidence type="ECO:0000256" key="5">
    <source>
        <dbReference type="ARBA" id="ARBA00022989"/>
    </source>
</evidence>
<evidence type="ECO:0000313" key="11">
    <source>
        <dbReference type="Proteomes" id="UP000001307"/>
    </source>
</evidence>
<gene>
    <name evidence="10" type="ORF">GSOID_T00006099001</name>
</gene>
<keyword evidence="6 9" id="KW-0472">Membrane</keyword>
<comment type="subcellular location">
    <subcellularLocation>
        <location evidence="1">Nucleus inner membrane</location>
        <topology evidence="1">Multi-pass membrane protein</topology>
    </subcellularLocation>
</comment>
<evidence type="ECO:0000256" key="4">
    <source>
        <dbReference type="ARBA" id="ARBA00022692"/>
    </source>
</evidence>
<evidence type="ECO:0000256" key="1">
    <source>
        <dbReference type="ARBA" id="ARBA00004473"/>
    </source>
</evidence>
<feature type="transmembrane region" description="Helical" evidence="9">
    <location>
        <begin position="61"/>
        <end position="78"/>
    </location>
</feature>
<evidence type="ECO:0000256" key="7">
    <source>
        <dbReference type="ARBA" id="ARBA00031700"/>
    </source>
</evidence>
<dbReference type="Gene3D" id="1.20.120.1630">
    <property type="match status" value="1"/>
</dbReference>
<evidence type="ECO:0000313" key="10">
    <source>
        <dbReference type="EMBL" id="CBY07019.1"/>
    </source>
</evidence>